<feature type="domain" description="Hook C-terminal" evidence="2">
    <location>
        <begin position="8"/>
        <end position="75"/>
    </location>
</feature>
<proteinExistence type="predicted"/>
<dbReference type="InterPro" id="IPR008636">
    <property type="entry name" value="Hook_C"/>
</dbReference>
<feature type="region of interest" description="Disordered" evidence="1">
    <location>
        <begin position="49"/>
        <end position="82"/>
    </location>
</feature>
<dbReference type="GeneID" id="114442191"/>
<evidence type="ECO:0000313" key="3">
    <source>
        <dbReference type="Proteomes" id="UP000515145"/>
    </source>
</evidence>
<evidence type="ECO:0000313" key="4">
    <source>
        <dbReference type="RefSeq" id="XP_028271350.1"/>
    </source>
</evidence>
<dbReference type="Proteomes" id="UP000515145">
    <property type="component" value="Chromosome 1"/>
</dbReference>
<evidence type="ECO:0000256" key="1">
    <source>
        <dbReference type="SAM" id="MobiDB-lite"/>
    </source>
</evidence>
<keyword evidence="3" id="KW-1185">Reference proteome</keyword>
<feature type="compositionally biased region" description="Basic and acidic residues" evidence="1">
    <location>
        <begin position="22"/>
        <end position="31"/>
    </location>
</feature>
<gene>
    <name evidence="4" type="primary">LOC114442191</name>
</gene>
<accession>A0A6P7J481</accession>
<dbReference type="OrthoDB" id="49395at2759"/>
<dbReference type="InParanoid" id="A0A6P7J481"/>
<evidence type="ECO:0000259" key="2">
    <source>
        <dbReference type="Pfam" id="PF05622"/>
    </source>
</evidence>
<protein>
    <submittedName>
        <fullName evidence="4">Protein Hook homolog 2-like</fullName>
    </submittedName>
</protein>
<reference evidence="4" key="1">
    <citation type="submission" date="2025-08" db="UniProtKB">
        <authorList>
            <consortium name="RefSeq"/>
        </authorList>
    </citation>
    <scope>IDENTIFICATION</scope>
</reference>
<organism evidence="3 4">
    <name type="scientific">Parambassis ranga</name>
    <name type="common">Indian glassy fish</name>
    <dbReference type="NCBI Taxonomy" id="210632"/>
    <lineage>
        <taxon>Eukaryota</taxon>
        <taxon>Metazoa</taxon>
        <taxon>Chordata</taxon>
        <taxon>Craniata</taxon>
        <taxon>Vertebrata</taxon>
        <taxon>Euteleostomi</taxon>
        <taxon>Actinopterygii</taxon>
        <taxon>Neopterygii</taxon>
        <taxon>Teleostei</taxon>
        <taxon>Neoteleostei</taxon>
        <taxon>Acanthomorphata</taxon>
        <taxon>Ovalentaria</taxon>
        <taxon>Ambassidae</taxon>
        <taxon>Parambassis</taxon>
    </lineage>
</organism>
<sequence length="82" mass="9138">MSSKKEASLLDSTKAAASELQDCEKMRSRQEQEETLILTAWQSMQHSLCEDSGAPGMPQSFLAKQRQSTQARRGLSLRLGPR</sequence>
<feature type="region of interest" description="Disordered" evidence="1">
    <location>
        <begin position="1"/>
        <end position="31"/>
    </location>
</feature>
<name>A0A6P7J481_9TELE</name>
<dbReference type="GO" id="GO:0031122">
    <property type="term" value="P:cytoplasmic microtubule organization"/>
    <property type="evidence" value="ECO:0007669"/>
    <property type="project" value="InterPro"/>
</dbReference>
<dbReference type="Pfam" id="PF05622">
    <property type="entry name" value="HOOK"/>
    <property type="match status" value="1"/>
</dbReference>
<dbReference type="RefSeq" id="XP_028271350.1">
    <property type="nucleotide sequence ID" value="XM_028415549.1"/>
</dbReference>
<dbReference type="AlphaFoldDB" id="A0A6P7J481"/>
<dbReference type="GO" id="GO:0008017">
    <property type="term" value="F:microtubule binding"/>
    <property type="evidence" value="ECO:0007669"/>
    <property type="project" value="InterPro"/>
</dbReference>